<evidence type="ECO:0000313" key="17">
    <source>
        <dbReference type="Proteomes" id="UP001500483"/>
    </source>
</evidence>
<keyword evidence="7 10" id="KW-0720">Serine protease</keyword>
<evidence type="ECO:0000256" key="14">
    <source>
        <dbReference type="SAM" id="SignalP"/>
    </source>
</evidence>
<dbReference type="EMBL" id="BAAAYK010000038">
    <property type="protein sequence ID" value="GAA3362874.1"/>
    <property type="molecule type" value="Genomic_DNA"/>
</dbReference>
<feature type="compositionally biased region" description="Basic and acidic residues" evidence="12">
    <location>
        <begin position="408"/>
        <end position="418"/>
    </location>
</feature>
<evidence type="ECO:0000256" key="13">
    <source>
        <dbReference type="SAM" id="Phobius"/>
    </source>
</evidence>
<name>A0ABP6RXW6_9PSEU</name>
<evidence type="ECO:0000256" key="1">
    <source>
        <dbReference type="ARBA" id="ARBA00004162"/>
    </source>
</evidence>
<dbReference type="PANTHER" id="PTHR43806:SF11">
    <property type="entry name" value="CEREVISIN-RELATED"/>
    <property type="match status" value="1"/>
</dbReference>
<dbReference type="InterPro" id="IPR000209">
    <property type="entry name" value="Peptidase_S8/S53_dom"/>
</dbReference>
<feature type="signal peptide" evidence="14">
    <location>
        <begin position="1"/>
        <end position="23"/>
    </location>
</feature>
<evidence type="ECO:0000313" key="16">
    <source>
        <dbReference type="EMBL" id="GAA3362874.1"/>
    </source>
</evidence>
<keyword evidence="9 13" id="KW-0472">Membrane</keyword>
<evidence type="ECO:0000256" key="10">
    <source>
        <dbReference type="PROSITE-ProRule" id="PRU01240"/>
    </source>
</evidence>
<feature type="active site" description="Charge relay system" evidence="10">
    <location>
        <position position="80"/>
    </location>
</feature>
<dbReference type="InterPro" id="IPR022398">
    <property type="entry name" value="Peptidase_S8_His-AS"/>
</dbReference>
<dbReference type="PANTHER" id="PTHR43806">
    <property type="entry name" value="PEPTIDASE S8"/>
    <property type="match status" value="1"/>
</dbReference>
<protein>
    <recommendedName>
        <fullName evidence="15">Peptidase S8/S53 domain-containing protein</fullName>
    </recommendedName>
</protein>
<reference evidence="17" key="1">
    <citation type="journal article" date="2019" name="Int. J. Syst. Evol. Microbiol.">
        <title>The Global Catalogue of Microorganisms (GCM) 10K type strain sequencing project: providing services to taxonomists for standard genome sequencing and annotation.</title>
        <authorList>
            <consortium name="The Broad Institute Genomics Platform"/>
            <consortium name="The Broad Institute Genome Sequencing Center for Infectious Disease"/>
            <person name="Wu L."/>
            <person name="Ma J."/>
        </authorList>
    </citation>
    <scope>NUCLEOTIDE SEQUENCE [LARGE SCALE GENOMIC DNA]</scope>
    <source>
        <strain evidence="17">JCM 9687</strain>
    </source>
</reference>
<feature type="transmembrane region" description="Helical" evidence="13">
    <location>
        <begin position="368"/>
        <end position="388"/>
    </location>
</feature>
<dbReference type="PROSITE" id="PS51892">
    <property type="entry name" value="SUBTILASE"/>
    <property type="match status" value="1"/>
</dbReference>
<feature type="active site" description="Charge relay system" evidence="10">
    <location>
        <position position="117"/>
    </location>
</feature>
<keyword evidence="14" id="KW-0732">Signal</keyword>
<keyword evidence="8 13" id="KW-1133">Transmembrane helix</keyword>
<feature type="region of interest" description="Disordered" evidence="12">
    <location>
        <begin position="404"/>
        <end position="431"/>
    </location>
</feature>
<dbReference type="InterPro" id="IPR015500">
    <property type="entry name" value="Peptidase_S8_subtilisin-rel"/>
</dbReference>
<dbReference type="PROSITE" id="PS00137">
    <property type="entry name" value="SUBTILASE_HIS"/>
    <property type="match status" value="1"/>
</dbReference>
<keyword evidence="6 10" id="KW-0378">Hydrolase</keyword>
<accession>A0ABP6RXW6</accession>
<proteinExistence type="inferred from homology"/>
<dbReference type="SUPFAM" id="SSF52743">
    <property type="entry name" value="Subtilisin-like"/>
    <property type="match status" value="1"/>
</dbReference>
<keyword evidence="17" id="KW-1185">Reference proteome</keyword>
<dbReference type="Gene3D" id="3.40.50.200">
    <property type="entry name" value="Peptidase S8/S53 domain"/>
    <property type="match status" value="1"/>
</dbReference>
<comment type="subcellular location">
    <subcellularLocation>
        <location evidence="1">Cell membrane</location>
        <topology evidence="1">Single-pass membrane protein</topology>
    </subcellularLocation>
</comment>
<dbReference type="RefSeq" id="WP_224958435.1">
    <property type="nucleotide sequence ID" value="NZ_BAAAYK010000038.1"/>
</dbReference>
<evidence type="ECO:0000256" key="3">
    <source>
        <dbReference type="ARBA" id="ARBA00022475"/>
    </source>
</evidence>
<evidence type="ECO:0000256" key="11">
    <source>
        <dbReference type="RuleBase" id="RU003355"/>
    </source>
</evidence>
<dbReference type="PROSITE" id="PS00138">
    <property type="entry name" value="SUBTILASE_SER"/>
    <property type="match status" value="1"/>
</dbReference>
<evidence type="ECO:0000256" key="2">
    <source>
        <dbReference type="ARBA" id="ARBA00011073"/>
    </source>
</evidence>
<evidence type="ECO:0000259" key="15">
    <source>
        <dbReference type="Pfam" id="PF00082"/>
    </source>
</evidence>
<dbReference type="InterPro" id="IPR036852">
    <property type="entry name" value="Peptidase_S8/S53_dom_sf"/>
</dbReference>
<evidence type="ECO:0000256" key="6">
    <source>
        <dbReference type="ARBA" id="ARBA00022801"/>
    </source>
</evidence>
<organism evidence="16 17">
    <name type="scientific">Saccharopolyspora gregorii</name>
    <dbReference type="NCBI Taxonomy" id="33914"/>
    <lineage>
        <taxon>Bacteria</taxon>
        <taxon>Bacillati</taxon>
        <taxon>Actinomycetota</taxon>
        <taxon>Actinomycetes</taxon>
        <taxon>Pseudonocardiales</taxon>
        <taxon>Pseudonocardiaceae</taxon>
        <taxon>Saccharopolyspora</taxon>
    </lineage>
</organism>
<evidence type="ECO:0000256" key="5">
    <source>
        <dbReference type="ARBA" id="ARBA00022692"/>
    </source>
</evidence>
<dbReference type="Pfam" id="PF00082">
    <property type="entry name" value="Peptidase_S8"/>
    <property type="match status" value="1"/>
</dbReference>
<comment type="caution">
    <text evidence="16">The sequence shown here is derived from an EMBL/GenBank/DDBJ whole genome shotgun (WGS) entry which is preliminary data.</text>
</comment>
<dbReference type="InterPro" id="IPR023828">
    <property type="entry name" value="Peptidase_S8_Ser-AS"/>
</dbReference>
<dbReference type="InterPro" id="IPR023834">
    <property type="entry name" value="T7SS_pept_S8A_mycosin"/>
</dbReference>
<evidence type="ECO:0000256" key="8">
    <source>
        <dbReference type="ARBA" id="ARBA00022989"/>
    </source>
</evidence>
<dbReference type="InterPro" id="IPR050131">
    <property type="entry name" value="Peptidase_S8_subtilisin-like"/>
</dbReference>
<feature type="active site" description="Charge relay system" evidence="10">
    <location>
        <position position="279"/>
    </location>
</feature>
<evidence type="ECO:0000256" key="7">
    <source>
        <dbReference type="ARBA" id="ARBA00022825"/>
    </source>
</evidence>
<dbReference type="PROSITE" id="PS00136">
    <property type="entry name" value="SUBTILASE_ASP"/>
    <property type="match status" value="1"/>
</dbReference>
<keyword evidence="5 13" id="KW-0812">Transmembrane</keyword>
<evidence type="ECO:0000256" key="12">
    <source>
        <dbReference type="SAM" id="MobiDB-lite"/>
    </source>
</evidence>
<feature type="chain" id="PRO_5046021024" description="Peptidase S8/S53 domain-containing protein" evidence="14">
    <location>
        <begin position="24"/>
        <end position="431"/>
    </location>
</feature>
<keyword evidence="3" id="KW-1003">Cell membrane</keyword>
<dbReference type="PRINTS" id="PR00723">
    <property type="entry name" value="SUBTILISIN"/>
</dbReference>
<feature type="region of interest" description="Disordered" evidence="12">
    <location>
        <begin position="28"/>
        <end position="50"/>
    </location>
</feature>
<sequence length="431" mass="43591">MTRTPVRSAAALLLATGIVAATAAPAAAQSSIPSMPTGEQPCIQPPTTTYPEEPWAQQILAPDQVWDLTRGAGVTVAVVDTGVDADSPQLAAPGSVLPGRNVISGQSGPADDDCFGHGTFVAGIIAADPTPGTGFAGIAPDATILPVRVATGLEEETGDTFEPEALAQGIRSSVDLGADVINVSASTNFPNQALADAVRYAADRDVVVVASAANGAQEGDPVTYPASYPGVIAVGAVDVSGTHANFSQTGEFLSVVAPGVDVISIGPHGPGHWQGSGTSYAAPFVAGTAALIRAYHPHLSAPQIKQRLEITASHPPTRMPDPALGWGTVNVTAAVASVVSGEGADGAIVVPPSPAAAYRVPPDEIGPMLAVLFTVLAGVGVALAVLTVRLSTSGHRRGWQAPRTMRVITKDEPGKSAEEPPAEPAEPAEAR</sequence>
<evidence type="ECO:0000256" key="9">
    <source>
        <dbReference type="ARBA" id="ARBA00023136"/>
    </source>
</evidence>
<gene>
    <name evidence="16" type="ORF">GCM10020366_52570</name>
</gene>
<dbReference type="Proteomes" id="UP001500483">
    <property type="component" value="Unassembled WGS sequence"/>
</dbReference>
<feature type="domain" description="Peptidase S8/S53" evidence="15">
    <location>
        <begin position="71"/>
        <end position="327"/>
    </location>
</feature>
<keyword evidence="4 10" id="KW-0645">Protease</keyword>
<evidence type="ECO:0000256" key="4">
    <source>
        <dbReference type="ARBA" id="ARBA00022670"/>
    </source>
</evidence>
<dbReference type="InterPro" id="IPR023827">
    <property type="entry name" value="Peptidase_S8_Asp-AS"/>
</dbReference>
<comment type="similarity">
    <text evidence="2 10 11">Belongs to the peptidase S8 family.</text>
</comment>
<dbReference type="NCBIfam" id="TIGR03921">
    <property type="entry name" value="T7SS_mycosin"/>
    <property type="match status" value="1"/>
</dbReference>